<organism evidence="2 3">
    <name type="scientific">Rhizoclosmatium globosum</name>
    <dbReference type="NCBI Taxonomy" id="329046"/>
    <lineage>
        <taxon>Eukaryota</taxon>
        <taxon>Fungi</taxon>
        <taxon>Fungi incertae sedis</taxon>
        <taxon>Chytridiomycota</taxon>
        <taxon>Chytridiomycota incertae sedis</taxon>
        <taxon>Chytridiomycetes</taxon>
        <taxon>Chytridiales</taxon>
        <taxon>Chytriomycetaceae</taxon>
        <taxon>Rhizoclosmatium</taxon>
    </lineage>
</organism>
<dbReference type="Pfam" id="PF24480">
    <property type="entry name" value="TPGS1_C"/>
    <property type="match status" value="1"/>
</dbReference>
<dbReference type="InterPro" id="IPR057632">
    <property type="entry name" value="TPGS1_C"/>
</dbReference>
<dbReference type="GO" id="GO:0008017">
    <property type="term" value="F:microtubule binding"/>
    <property type="evidence" value="ECO:0007669"/>
    <property type="project" value="TreeGrafter"/>
</dbReference>
<proteinExistence type="predicted"/>
<dbReference type="AlphaFoldDB" id="A0A1Y2D1F5"/>
<sequence>MGASPDRAMTTKILREVLTEILDRRPADPIDFIREHLRNSIRFPGSMPIIQAYNGIILFHWTTPEYQAKLAGAYDLLKTKKDANSDPVVESVQFCELMKLFLRDQSTIQSNLSVLILSWLEYETTVPFDVFCMGIMLFSLMEEYVKQVAVLYKLKAQTGLLPVNLLQETFKDIAKLNMEVMHDKKDGLRLYLSEKLFLSETVEPIPKFITQKEFEILIERQLCVVASR</sequence>
<evidence type="ECO:0000313" key="2">
    <source>
        <dbReference type="EMBL" id="ORY53133.1"/>
    </source>
</evidence>
<gene>
    <name evidence="2" type="ORF">BCR33DRAFT_188028</name>
</gene>
<feature type="domain" description="Tubulin polyglutamylase complex subunit 1-like C-terminal" evidence="1">
    <location>
        <begin position="50"/>
        <end position="154"/>
    </location>
</feature>
<name>A0A1Y2D1F5_9FUNG</name>
<keyword evidence="3" id="KW-1185">Reference proteome</keyword>
<dbReference type="InterPro" id="IPR039235">
    <property type="entry name" value="TPGS1"/>
</dbReference>
<dbReference type="Proteomes" id="UP000193642">
    <property type="component" value="Unassembled WGS sequence"/>
</dbReference>
<dbReference type="OrthoDB" id="2148950at2759"/>
<reference evidence="2 3" key="1">
    <citation type="submission" date="2016-07" db="EMBL/GenBank/DDBJ databases">
        <title>Pervasive Adenine N6-methylation of Active Genes in Fungi.</title>
        <authorList>
            <consortium name="DOE Joint Genome Institute"/>
            <person name="Mondo S.J."/>
            <person name="Dannebaum R.O."/>
            <person name="Kuo R.C."/>
            <person name="Labutti K."/>
            <person name="Haridas S."/>
            <person name="Kuo A."/>
            <person name="Salamov A."/>
            <person name="Ahrendt S.R."/>
            <person name="Lipzen A."/>
            <person name="Sullivan W."/>
            <person name="Andreopoulos W.B."/>
            <person name="Clum A."/>
            <person name="Lindquist E."/>
            <person name="Daum C."/>
            <person name="Ramamoorthy G.K."/>
            <person name="Gryganskyi A."/>
            <person name="Culley D."/>
            <person name="Magnuson J.K."/>
            <person name="James T.Y."/>
            <person name="O'Malley M.A."/>
            <person name="Stajich J.E."/>
            <person name="Spatafora J.W."/>
            <person name="Visel A."/>
            <person name="Grigoriev I.V."/>
        </authorList>
    </citation>
    <scope>NUCLEOTIDE SEQUENCE [LARGE SCALE GENOMIC DNA]</scope>
    <source>
        <strain evidence="2 3">JEL800</strain>
    </source>
</reference>
<protein>
    <recommendedName>
        <fullName evidence="1">Tubulin polyglutamylase complex subunit 1-like C-terminal domain-containing protein</fullName>
    </recommendedName>
</protein>
<accession>A0A1Y2D1F5</accession>
<comment type="caution">
    <text evidence="2">The sequence shown here is derived from an EMBL/GenBank/DDBJ whole genome shotgun (WGS) entry which is preliminary data.</text>
</comment>
<evidence type="ECO:0000259" key="1">
    <source>
        <dbReference type="Pfam" id="PF24480"/>
    </source>
</evidence>
<dbReference type="PANTHER" id="PTHR31932">
    <property type="entry name" value="TUBULIN POLYGLUTAMYLASE COMPLEX SUBUNIT 1"/>
    <property type="match status" value="1"/>
</dbReference>
<dbReference type="EMBL" id="MCGO01000002">
    <property type="protein sequence ID" value="ORY53133.1"/>
    <property type="molecule type" value="Genomic_DNA"/>
</dbReference>
<evidence type="ECO:0000313" key="3">
    <source>
        <dbReference type="Proteomes" id="UP000193642"/>
    </source>
</evidence>
<dbReference type="PANTHER" id="PTHR31932:SF2">
    <property type="entry name" value="TUBULIN POLYGLUTAMYLASE COMPLEX SUBUNIT 1"/>
    <property type="match status" value="1"/>
</dbReference>